<dbReference type="AlphaFoldDB" id="L0L2P2"/>
<dbReference type="HOGENOM" id="CLU_3130846_0_0_2"/>
<dbReference type="Proteomes" id="UP000010866">
    <property type="component" value="Chromosome"/>
</dbReference>
<sequence length="49" mass="5347">MVPFERNHFLGERFLNPSSMEGLSTAFVREVFSGRSVNCGLSKGTGEPA</sequence>
<evidence type="ECO:0000313" key="1">
    <source>
        <dbReference type="EMBL" id="AGB50569.1"/>
    </source>
</evidence>
<proteinExistence type="predicted"/>
<accession>L0L2P2</accession>
<evidence type="ECO:0000313" key="2">
    <source>
        <dbReference type="Proteomes" id="UP000010866"/>
    </source>
</evidence>
<protein>
    <submittedName>
        <fullName evidence="1">Uncharacterized protein</fullName>
    </submittedName>
</protein>
<dbReference type="KEGG" id="mhz:Metho_2425"/>
<name>L0L2P2_METHD</name>
<reference evidence="2" key="1">
    <citation type="submission" date="2012-02" db="EMBL/GenBank/DDBJ databases">
        <title>Complete sequence of chromosome of Methanomethylovorans hollandica DSM 15978.</title>
        <authorList>
            <person name="Lucas S."/>
            <person name="Copeland A."/>
            <person name="Lapidus A."/>
            <person name="Glavina del Rio T."/>
            <person name="Dalin E."/>
            <person name="Tice H."/>
            <person name="Bruce D."/>
            <person name="Goodwin L."/>
            <person name="Pitluck S."/>
            <person name="Peters L."/>
            <person name="Mikhailova N."/>
            <person name="Held B."/>
            <person name="Kyrpides N."/>
            <person name="Mavromatis K."/>
            <person name="Ivanova N."/>
            <person name="Brettin T."/>
            <person name="Detter J.C."/>
            <person name="Han C."/>
            <person name="Larimer F."/>
            <person name="Land M."/>
            <person name="Hauser L."/>
            <person name="Markowitz V."/>
            <person name="Cheng J.-F."/>
            <person name="Hugenholtz P."/>
            <person name="Woyke T."/>
            <person name="Wu D."/>
            <person name="Spring S."/>
            <person name="Schroeder M."/>
            <person name="Brambilla E."/>
            <person name="Klenk H.-P."/>
            <person name="Eisen J.A."/>
        </authorList>
    </citation>
    <scope>NUCLEOTIDE SEQUENCE [LARGE SCALE GENOMIC DNA]</scope>
    <source>
        <strain evidence="2">DSM 15978 / NBRC 107637 / DMS1</strain>
    </source>
</reference>
<keyword evidence="2" id="KW-1185">Reference proteome</keyword>
<dbReference type="EMBL" id="CP003362">
    <property type="protein sequence ID" value="AGB50569.1"/>
    <property type="molecule type" value="Genomic_DNA"/>
</dbReference>
<organism evidence="1 2">
    <name type="scientific">Methanomethylovorans hollandica (strain DSM 15978 / NBRC 107637 / DMS1)</name>
    <dbReference type="NCBI Taxonomy" id="867904"/>
    <lineage>
        <taxon>Archaea</taxon>
        <taxon>Methanobacteriati</taxon>
        <taxon>Methanobacteriota</taxon>
        <taxon>Stenosarchaea group</taxon>
        <taxon>Methanomicrobia</taxon>
        <taxon>Methanosarcinales</taxon>
        <taxon>Methanosarcinaceae</taxon>
        <taxon>Methanomethylovorans</taxon>
    </lineage>
</organism>
<dbReference type="STRING" id="867904.Metho_2425"/>
<gene>
    <name evidence="1" type="ordered locus">Metho_2425</name>
</gene>